<protein>
    <recommendedName>
        <fullName evidence="5">VWFA domain-containing protein</fullName>
    </recommendedName>
</protein>
<keyword evidence="1" id="KW-0175">Coiled coil</keyword>
<dbReference type="Gene3D" id="3.40.50.410">
    <property type="entry name" value="von Willebrand factor, type A domain"/>
    <property type="match status" value="1"/>
</dbReference>
<dbReference type="AlphaFoldDB" id="F8F8I0"/>
<dbReference type="EMBL" id="CP002869">
    <property type="protein sequence ID" value="AEI41568.1"/>
    <property type="molecule type" value="Genomic_DNA"/>
</dbReference>
<gene>
    <name evidence="3" type="ordered locus">KNP414_03010</name>
</gene>
<feature type="coiled-coil region" evidence="1">
    <location>
        <begin position="177"/>
        <end position="243"/>
    </location>
</feature>
<dbReference type="SUPFAM" id="SSF53300">
    <property type="entry name" value="vWA-like"/>
    <property type="match status" value="1"/>
</dbReference>
<evidence type="ECO:0008006" key="5">
    <source>
        <dbReference type="Google" id="ProtNLM"/>
    </source>
</evidence>
<dbReference type="RefSeq" id="WP_013916729.1">
    <property type="nucleotide sequence ID" value="NC_015690.1"/>
</dbReference>
<name>F8F8I0_PAEMK</name>
<reference evidence="3 4" key="2">
    <citation type="journal article" date="2013" name="Genome Announc.">
        <title>Genome Sequence of Growth-Improving Paenibacillus mucilaginosus Strain KNP414.</title>
        <authorList>
            <person name="Lu J.J."/>
            <person name="Wang J.F."/>
            <person name="Hu X.F."/>
        </authorList>
    </citation>
    <scope>NUCLEOTIDE SEQUENCE [LARGE SCALE GENOMIC DNA]</scope>
    <source>
        <strain evidence="3 4">KNP414</strain>
    </source>
</reference>
<dbReference type="PANTHER" id="PTHR36846">
    <property type="entry name" value="PROTEIN VIAA"/>
    <property type="match status" value="1"/>
</dbReference>
<proteinExistence type="predicted"/>
<dbReference type="PANTHER" id="PTHR36846:SF1">
    <property type="entry name" value="PROTEIN VIAA"/>
    <property type="match status" value="1"/>
</dbReference>
<dbReference type="PATRIC" id="fig|1036673.3.peg.2761"/>
<dbReference type="Proteomes" id="UP000006620">
    <property type="component" value="Chromosome"/>
</dbReference>
<reference evidence="4" key="1">
    <citation type="submission" date="2011-06" db="EMBL/GenBank/DDBJ databases">
        <title>Complete genome sequence of Paenibacillus mucilaginosus KNP414.</title>
        <authorList>
            <person name="Wang J."/>
            <person name="Hu S."/>
            <person name="Hu X."/>
            <person name="Zhang B."/>
            <person name="Dong D."/>
            <person name="Zhang S."/>
            <person name="Zhao K."/>
            <person name="Wu D."/>
        </authorList>
    </citation>
    <scope>NUCLEOTIDE SEQUENCE [LARGE SCALE GENOMIC DNA]</scope>
    <source>
        <strain evidence="4">KNP414</strain>
    </source>
</reference>
<dbReference type="HOGENOM" id="CLU_478732_0_0_9"/>
<dbReference type="InterPro" id="IPR036465">
    <property type="entry name" value="vWFA_dom_sf"/>
</dbReference>
<sequence>MIIRAARIDRYVFDGYVHSSRTAQEWIRQAQAQTPWFSLELFADFFMCFYLANPETERGTDATPFHRWLVGALQKQFFYRTIHPRTAGEVNASFKTALKALMWLTESFEEEVKRRRKEEQTLRTIGLNDKQRQQGQDQSQIQEHLTEKQVEQLRLVGYTLQRGKRNVEEKQAALDSRPLAASEIAELKERVRSLQEEMRTDFVRRDKLRQKLQKAESELAEREKQLERLTKREQESVRQLEEQLGGWLNKALQESLGREETETLSVHELVQASQRVANRLWGSDLGRLQRQAFSNYQAWVEKLKKQPQLLAFLQEVGRSVQHLKAQRRKLRSPRVPESYDDLRQSGDISHLLPSEASLLADPDYEAFFMVKWLERKLLTYNITGWTQEPQKGPVVCMLDTSHSMRGSKLQLAQVFVGTFAAFSLLEQRDFLLMLFGAKGELIERPLFWRKPDWPSFHALSQLAFGGGTHFDAPLKRGIEIVRTEKRYGDADFVMVTDGVGTVSPPVRDALAELGREKDVRLHTLVIGTARQHLVGRYEMLGVSHNVRFASTWEAQSGSELLLDVFKDSRVRRG</sequence>
<evidence type="ECO:0000256" key="1">
    <source>
        <dbReference type="SAM" id="Coils"/>
    </source>
</evidence>
<feature type="region of interest" description="Disordered" evidence="2">
    <location>
        <begin position="119"/>
        <end position="141"/>
    </location>
</feature>
<dbReference type="KEGG" id="pms:KNP414_03010"/>
<evidence type="ECO:0000313" key="3">
    <source>
        <dbReference type="EMBL" id="AEI41568.1"/>
    </source>
</evidence>
<organism evidence="3 4">
    <name type="scientific">Paenibacillus mucilaginosus (strain KNP414)</name>
    <dbReference type="NCBI Taxonomy" id="1036673"/>
    <lineage>
        <taxon>Bacteria</taxon>
        <taxon>Bacillati</taxon>
        <taxon>Bacillota</taxon>
        <taxon>Bacilli</taxon>
        <taxon>Bacillales</taxon>
        <taxon>Paenibacillaceae</taxon>
        <taxon>Paenibacillus</taxon>
    </lineage>
</organism>
<dbReference type="GO" id="GO:0005829">
    <property type="term" value="C:cytosol"/>
    <property type="evidence" value="ECO:0007669"/>
    <property type="project" value="TreeGrafter"/>
</dbReference>
<evidence type="ECO:0000313" key="4">
    <source>
        <dbReference type="Proteomes" id="UP000006620"/>
    </source>
</evidence>
<evidence type="ECO:0000256" key="2">
    <source>
        <dbReference type="SAM" id="MobiDB-lite"/>
    </source>
</evidence>
<accession>F8F8I0</accession>